<dbReference type="SUPFAM" id="SSF56300">
    <property type="entry name" value="Metallo-dependent phosphatases"/>
    <property type="match status" value="1"/>
</dbReference>
<accession>A0A6A6QAP4</accession>
<evidence type="ECO:0000313" key="1">
    <source>
        <dbReference type="EMBL" id="KAF2489201.1"/>
    </source>
</evidence>
<dbReference type="EMBL" id="MU004199">
    <property type="protein sequence ID" value="KAF2489201.1"/>
    <property type="molecule type" value="Genomic_DNA"/>
</dbReference>
<dbReference type="PANTHER" id="PTHR37844:SF2">
    <property type="entry name" value="SER_THR PROTEIN PHOSPHATASE SUPERFAMILY (AFU_ORTHOLOGUE AFUA_1G14840)"/>
    <property type="match status" value="1"/>
</dbReference>
<sequence>MKRLSSLFSRSTPTTPFQILSDLHLEHSDQYATFDLPISAPNLILAGDIGRLADYDAYLGFLVRRTTLFERVFLVLGATEFHGLSFNAGIAAAKRLEAEPALKGKLILLHQQKYDLPGTNLSVLGCTLWSRIPESAAAAVVARVPDFRNIEHWSVEAQNAAHADDVSWLKSQVSANRRFAGEIALDGRPERSLLVVTHHAPAMRECNAPWAVDSPWCSAGATDLLAGWDWTGVRTWVFGCTHWTTDFVVFGVRAVSNQRGVQEGGELAGEEKKKKKAATVFDVRRVIQAG</sequence>
<dbReference type="InterPro" id="IPR029052">
    <property type="entry name" value="Metallo-depent_PP-like"/>
</dbReference>
<dbReference type="AlphaFoldDB" id="A0A6A6QAP4"/>
<dbReference type="Proteomes" id="UP000799750">
    <property type="component" value="Unassembled WGS sequence"/>
</dbReference>
<protein>
    <submittedName>
        <fullName evidence="1">Ser/Thr protein phosphatase</fullName>
    </submittedName>
</protein>
<keyword evidence="2" id="KW-1185">Reference proteome</keyword>
<reference evidence="1" key="1">
    <citation type="journal article" date="2020" name="Stud. Mycol.">
        <title>101 Dothideomycetes genomes: a test case for predicting lifestyles and emergence of pathogens.</title>
        <authorList>
            <person name="Haridas S."/>
            <person name="Albert R."/>
            <person name="Binder M."/>
            <person name="Bloem J."/>
            <person name="Labutti K."/>
            <person name="Salamov A."/>
            <person name="Andreopoulos B."/>
            <person name="Baker S."/>
            <person name="Barry K."/>
            <person name="Bills G."/>
            <person name="Bluhm B."/>
            <person name="Cannon C."/>
            <person name="Castanera R."/>
            <person name="Culley D."/>
            <person name="Daum C."/>
            <person name="Ezra D."/>
            <person name="Gonzalez J."/>
            <person name="Henrissat B."/>
            <person name="Kuo A."/>
            <person name="Liang C."/>
            <person name="Lipzen A."/>
            <person name="Lutzoni F."/>
            <person name="Magnuson J."/>
            <person name="Mondo S."/>
            <person name="Nolan M."/>
            <person name="Ohm R."/>
            <person name="Pangilinan J."/>
            <person name="Park H.-J."/>
            <person name="Ramirez L."/>
            <person name="Alfaro M."/>
            <person name="Sun H."/>
            <person name="Tritt A."/>
            <person name="Yoshinaga Y."/>
            <person name="Zwiers L.-H."/>
            <person name="Turgeon B."/>
            <person name="Goodwin S."/>
            <person name="Spatafora J."/>
            <person name="Crous P."/>
            <person name="Grigoriev I."/>
        </authorList>
    </citation>
    <scope>NUCLEOTIDE SEQUENCE</scope>
    <source>
        <strain evidence="1">CBS 269.34</strain>
    </source>
</reference>
<dbReference type="PANTHER" id="PTHR37844">
    <property type="entry name" value="SER/THR PROTEIN PHOSPHATASE SUPERFAMILY (AFU_ORTHOLOGUE AFUA_1G14840)"/>
    <property type="match status" value="1"/>
</dbReference>
<gene>
    <name evidence="1" type="ORF">BU16DRAFT_531565</name>
</gene>
<name>A0A6A6QAP4_9PEZI</name>
<organism evidence="1 2">
    <name type="scientific">Lophium mytilinum</name>
    <dbReference type="NCBI Taxonomy" id="390894"/>
    <lineage>
        <taxon>Eukaryota</taxon>
        <taxon>Fungi</taxon>
        <taxon>Dikarya</taxon>
        <taxon>Ascomycota</taxon>
        <taxon>Pezizomycotina</taxon>
        <taxon>Dothideomycetes</taxon>
        <taxon>Pleosporomycetidae</taxon>
        <taxon>Mytilinidiales</taxon>
        <taxon>Mytilinidiaceae</taxon>
        <taxon>Lophium</taxon>
    </lineage>
</organism>
<dbReference type="OrthoDB" id="550558at2759"/>
<evidence type="ECO:0000313" key="2">
    <source>
        <dbReference type="Proteomes" id="UP000799750"/>
    </source>
</evidence>
<proteinExistence type="predicted"/>